<protein>
    <recommendedName>
        <fullName evidence="1">LysR substrate-binding domain-containing protein</fullName>
    </recommendedName>
</protein>
<dbReference type="PANTHER" id="PTHR30419">
    <property type="entry name" value="HTH-TYPE TRANSCRIPTIONAL REGULATOR YBHD"/>
    <property type="match status" value="1"/>
</dbReference>
<dbReference type="InterPro" id="IPR050950">
    <property type="entry name" value="HTH-type_LysR_regulators"/>
</dbReference>
<dbReference type="SUPFAM" id="SSF53850">
    <property type="entry name" value="Periplasmic binding protein-like II"/>
    <property type="match status" value="1"/>
</dbReference>
<reference evidence="2" key="1">
    <citation type="submission" date="2019-08" db="EMBL/GenBank/DDBJ databases">
        <authorList>
            <person name="Kucharzyk K."/>
            <person name="Murdoch R.W."/>
            <person name="Higgins S."/>
            <person name="Loffler F."/>
        </authorList>
    </citation>
    <scope>NUCLEOTIDE SEQUENCE</scope>
</reference>
<feature type="domain" description="LysR substrate-binding" evidence="1">
    <location>
        <begin position="3"/>
        <end position="165"/>
    </location>
</feature>
<dbReference type="AlphaFoldDB" id="A0A644V2D6"/>
<dbReference type="Gene3D" id="3.40.190.290">
    <property type="match status" value="1"/>
</dbReference>
<comment type="caution">
    <text evidence="2">The sequence shown here is derived from an EMBL/GenBank/DDBJ whole genome shotgun (WGS) entry which is preliminary data.</text>
</comment>
<accession>A0A644V2D6</accession>
<gene>
    <name evidence="2" type="ORF">SDC9_31447</name>
</gene>
<proteinExistence type="predicted"/>
<dbReference type="InterPro" id="IPR005119">
    <property type="entry name" value="LysR_subst-bd"/>
</dbReference>
<name>A0A644V2D6_9ZZZZ</name>
<dbReference type="PANTHER" id="PTHR30419:SF8">
    <property type="entry name" value="NITROGEN ASSIMILATION TRANSCRIPTIONAL ACTIVATOR-RELATED"/>
    <property type="match status" value="1"/>
</dbReference>
<evidence type="ECO:0000259" key="1">
    <source>
        <dbReference type="Pfam" id="PF03466"/>
    </source>
</evidence>
<dbReference type="GO" id="GO:0005829">
    <property type="term" value="C:cytosol"/>
    <property type="evidence" value="ECO:0007669"/>
    <property type="project" value="TreeGrafter"/>
</dbReference>
<dbReference type="EMBL" id="VSSQ01000206">
    <property type="protein sequence ID" value="MPL85478.1"/>
    <property type="molecule type" value="Genomic_DNA"/>
</dbReference>
<dbReference type="Pfam" id="PF03466">
    <property type="entry name" value="LysR_substrate"/>
    <property type="match status" value="1"/>
</dbReference>
<evidence type="ECO:0000313" key="2">
    <source>
        <dbReference type="EMBL" id="MPL85478.1"/>
    </source>
</evidence>
<organism evidence="2">
    <name type="scientific">bioreactor metagenome</name>
    <dbReference type="NCBI Taxonomy" id="1076179"/>
    <lineage>
        <taxon>unclassified sequences</taxon>
        <taxon>metagenomes</taxon>
        <taxon>ecological metagenomes</taxon>
    </lineage>
</organism>
<sequence length="198" mass="21382">MRRGALRLGLPLVGSSPIFAPLFAIYRQRSPGIEVHLTEYGSDQLGKVLGAGEIDFAGPLLPLSDEFAFQPVRRGSIVALLPRGHPLAAAALVSMLDLKDTPFILFDSGVALHRMVLDACKRSGFGPDVVARSSQTNFMVELVDAGLGMTFLPRMIVAQHKAKGLRYDARRRCGAAKVAYGIDRSQSIHFPTSLPGLK</sequence>
<dbReference type="GO" id="GO:0006355">
    <property type="term" value="P:regulation of DNA-templated transcription"/>
    <property type="evidence" value="ECO:0007669"/>
    <property type="project" value="TreeGrafter"/>
</dbReference>